<protein>
    <submittedName>
        <fullName evidence="1">Uncharacterized protein</fullName>
    </submittedName>
</protein>
<accession>A0ABV5G7R4</accession>
<reference evidence="1 2" key="1">
    <citation type="submission" date="2024-09" db="EMBL/GenBank/DDBJ databases">
        <authorList>
            <person name="Sun Q."/>
            <person name="Mori K."/>
        </authorList>
    </citation>
    <scope>NUCLEOTIDE SEQUENCE [LARGE SCALE GENOMIC DNA]</scope>
    <source>
        <strain evidence="1 2">CCM 7609</strain>
    </source>
</reference>
<comment type="caution">
    <text evidence="1">The sequence shown here is derived from an EMBL/GenBank/DDBJ whole genome shotgun (WGS) entry which is preliminary data.</text>
</comment>
<name>A0ABV5G7R4_9MICC</name>
<gene>
    <name evidence="1" type="ORF">ACFFX0_26005</name>
</gene>
<dbReference type="EMBL" id="JBHMFI010000002">
    <property type="protein sequence ID" value="MFB9074458.1"/>
    <property type="molecule type" value="Genomic_DNA"/>
</dbReference>
<dbReference type="Proteomes" id="UP001589575">
    <property type="component" value="Unassembled WGS sequence"/>
</dbReference>
<evidence type="ECO:0000313" key="1">
    <source>
        <dbReference type="EMBL" id="MFB9074458.1"/>
    </source>
</evidence>
<proteinExistence type="predicted"/>
<organism evidence="1 2">
    <name type="scientific">Citricoccus parietis</name>
    <dbReference type="NCBI Taxonomy" id="592307"/>
    <lineage>
        <taxon>Bacteria</taxon>
        <taxon>Bacillati</taxon>
        <taxon>Actinomycetota</taxon>
        <taxon>Actinomycetes</taxon>
        <taxon>Micrococcales</taxon>
        <taxon>Micrococcaceae</taxon>
        <taxon>Citricoccus</taxon>
    </lineage>
</organism>
<keyword evidence="2" id="KW-1185">Reference proteome</keyword>
<sequence length="64" mass="6850">MTTVRMPFFDFDPPRSNLVSGSLLPGGANPDGQAAVPVLDGHSVRGLPGRGDLEGFVRMVRRDL</sequence>
<evidence type="ECO:0000313" key="2">
    <source>
        <dbReference type="Proteomes" id="UP001589575"/>
    </source>
</evidence>